<organism evidence="2 3">
    <name type="scientific">Alteromonas oceani</name>
    <dbReference type="NCBI Taxonomy" id="2071609"/>
    <lineage>
        <taxon>Bacteria</taxon>
        <taxon>Pseudomonadati</taxon>
        <taxon>Pseudomonadota</taxon>
        <taxon>Gammaproteobacteria</taxon>
        <taxon>Alteromonadales</taxon>
        <taxon>Alteromonadaceae</taxon>
        <taxon>Alteromonas/Salinimonas group</taxon>
        <taxon>Alteromonas</taxon>
    </lineage>
</organism>
<protein>
    <recommendedName>
        <fullName evidence="4">FAD/NAD(P)-binding domain-containing protein</fullName>
    </recommendedName>
</protein>
<keyword evidence="1" id="KW-0812">Transmembrane</keyword>
<evidence type="ECO:0000313" key="3">
    <source>
        <dbReference type="Proteomes" id="UP001595477"/>
    </source>
</evidence>
<dbReference type="InterPro" id="IPR036291">
    <property type="entry name" value="NAD(P)-bd_dom_sf"/>
</dbReference>
<dbReference type="SUPFAM" id="SSF51735">
    <property type="entry name" value="NAD(P)-binding Rossmann-fold domains"/>
    <property type="match status" value="1"/>
</dbReference>
<dbReference type="Gene3D" id="3.40.50.720">
    <property type="entry name" value="NAD(P)-binding Rossmann-like Domain"/>
    <property type="match status" value="1"/>
</dbReference>
<dbReference type="Proteomes" id="UP001595477">
    <property type="component" value="Unassembled WGS sequence"/>
</dbReference>
<sequence>MKNVIIFGAGAAGARAYQHYKKTCKVMAFIDNDPGKQNTRLFGVDVMSIESASKLPVDHIYIASASFDAIKQQLAAVFTEPAVHIRQVEEKFIDPKSVLRTGWLSFFAVIGTLYLVLFAVIYLQVNAHAG</sequence>
<proteinExistence type="predicted"/>
<accession>A0ABV7JQU6</accession>
<comment type="caution">
    <text evidence="2">The sequence shown here is derived from an EMBL/GenBank/DDBJ whole genome shotgun (WGS) entry which is preliminary data.</text>
</comment>
<evidence type="ECO:0000256" key="1">
    <source>
        <dbReference type="SAM" id="Phobius"/>
    </source>
</evidence>
<gene>
    <name evidence="2" type="ORF">ACFOEW_00750</name>
</gene>
<evidence type="ECO:0008006" key="4">
    <source>
        <dbReference type="Google" id="ProtNLM"/>
    </source>
</evidence>
<keyword evidence="3" id="KW-1185">Reference proteome</keyword>
<dbReference type="EMBL" id="JBHRSX010000005">
    <property type="protein sequence ID" value="MFC3200349.1"/>
    <property type="molecule type" value="Genomic_DNA"/>
</dbReference>
<evidence type="ECO:0000313" key="2">
    <source>
        <dbReference type="EMBL" id="MFC3200349.1"/>
    </source>
</evidence>
<keyword evidence="1" id="KW-1133">Transmembrane helix</keyword>
<dbReference type="RefSeq" id="WP_123326602.1">
    <property type="nucleotide sequence ID" value="NZ_JBHRSX010000005.1"/>
</dbReference>
<feature type="transmembrane region" description="Helical" evidence="1">
    <location>
        <begin position="103"/>
        <end position="125"/>
    </location>
</feature>
<name>A0ABV7JQU6_9ALTE</name>
<keyword evidence="1" id="KW-0472">Membrane</keyword>
<reference evidence="3" key="1">
    <citation type="journal article" date="2019" name="Int. J. Syst. Evol. Microbiol.">
        <title>The Global Catalogue of Microorganisms (GCM) 10K type strain sequencing project: providing services to taxonomists for standard genome sequencing and annotation.</title>
        <authorList>
            <consortium name="The Broad Institute Genomics Platform"/>
            <consortium name="The Broad Institute Genome Sequencing Center for Infectious Disease"/>
            <person name="Wu L."/>
            <person name="Ma J."/>
        </authorList>
    </citation>
    <scope>NUCLEOTIDE SEQUENCE [LARGE SCALE GENOMIC DNA]</scope>
    <source>
        <strain evidence="3">KCTC 52449</strain>
    </source>
</reference>